<keyword evidence="4" id="KW-1185">Reference proteome</keyword>
<name>A0ABU0GQP0_9BACL</name>
<evidence type="ECO:0000256" key="1">
    <source>
        <dbReference type="SAM" id="MobiDB-lite"/>
    </source>
</evidence>
<protein>
    <recommendedName>
        <fullName evidence="5">SMODS and SLOG-associating 2TM effector domain-containing protein</fullName>
    </recommendedName>
</protein>
<feature type="transmembrane region" description="Helical" evidence="2">
    <location>
        <begin position="56"/>
        <end position="76"/>
    </location>
</feature>
<dbReference type="RefSeq" id="WP_308785937.1">
    <property type="nucleotide sequence ID" value="NZ_JAUSWB010000001.1"/>
</dbReference>
<dbReference type="EMBL" id="JAUSWB010000001">
    <property type="protein sequence ID" value="MDQ0427666.1"/>
    <property type="molecule type" value="Genomic_DNA"/>
</dbReference>
<sequence length="162" mass="18051">MNNKFFYLKGVLEENMVNLDTRYKNAKIRAIIMKLILISLAATVTYLIGVDASKEVMLAFSSVLMVFTGMDQFLNITGSHKVLKKRLDQITHLHLSMHLYSLDNNNITREAYEEFNRRFEDLLEQVLTTPDSPADPGATPGANPGGAANANPVINPNTSPRP</sequence>
<feature type="region of interest" description="Disordered" evidence="1">
    <location>
        <begin position="128"/>
        <end position="162"/>
    </location>
</feature>
<gene>
    <name evidence="3" type="ORF">QOZ98_000491</name>
</gene>
<keyword evidence="2" id="KW-1133">Transmembrane helix</keyword>
<keyword evidence="2" id="KW-0472">Membrane</keyword>
<keyword evidence="2" id="KW-0812">Transmembrane</keyword>
<proteinExistence type="predicted"/>
<feature type="compositionally biased region" description="Low complexity" evidence="1">
    <location>
        <begin position="134"/>
        <end position="162"/>
    </location>
</feature>
<dbReference type="Proteomes" id="UP001241988">
    <property type="component" value="Unassembled WGS sequence"/>
</dbReference>
<organism evidence="3 4">
    <name type="scientific">Planomicrobium stackebrandtii</name>
    <dbReference type="NCBI Taxonomy" id="253160"/>
    <lineage>
        <taxon>Bacteria</taxon>
        <taxon>Bacillati</taxon>
        <taxon>Bacillota</taxon>
        <taxon>Bacilli</taxon>
        <taxon>Bacillales</taxon>
        <taxon>Caryophanaceae</taxon>
        <taxon>Planomicrobium</taxon>
    </lineage>
</organism>
<comment type="caution">
    <text evidence="3">The sequence shown here is derived from an EMBL/GenBank/DDBJ whole genome shotgun (WGS) entry which is preliminary data.</text>
</comment>
<reference evidence="3 4" key="1">
    <citation type="submission" date="2023-07" db="EMBL/GenBank/DDBJ databases">
        <title>Genomic Encyclopedia of Type Strains, Phase IV (KMG-IV): sequencing the most valuable type-strain genomes for metagenomic binning, comparative biology and taxonomic classification.</title>
        <authorList>
            <person name="Goeker M."/>
        </authorList>
    </citation>
    <scope>NUCLEOTIDE SEQUENCE [LARGE SCALE GENOMIC DNA]</scope>
    <source>
        <strain evidence="3 4">DSM 16419</strain>
    </source>
</reference>
<evidence type="ECO:0000313" key="4">
    <source>
        <dbReference type="Proteomes" id="UP001241988"/>
    </source>
</evidence>
<evidence type="ECO:0000313" key="3">
    <source>
        <dbReference type="EMBL" id="MDQ0427666.1"/>
    </source>
</evidence>
<accession>A0ABU0GQP0</accession>
<feature type="transmembrane region" description="Helical" evidence="2">
    <location>
        <begin position="31"/>
        <end position="50"/>
    </location>
</feature>
<evidence type="ECO:0008006" key="5">
    <source>
        <dbReference type="Google" id="ProtNLM"/>
    </source>
</evidence>
<evidence type="ECO:0000256" key="2">
    <source>
        <dbReference type="SAM" id="Phobius"/>
    </source>
</evidence>